<dbReference type="InterPro" id="IPR009225">
    <property type="entry name" value="Phage_head_completion_GpL"/>
</dbReference>
<dbReference type="Proteomes" id="UP001172788">
    <property type="component" value="Unassembled WGS sequence"/>
</dbReference>
<protein>
    <submittedName>
        <fullName evidence="1">Head completion/stabilization protein</fullName>
    </submittedName>
</protein>
<evidence type="ECO:0000313" key="4">
    <source>
        <dbReference type="Proteomes" id="UP001172791"/>
    </source>
</evidence>
<gene>
    <name evidence="1" type="ORF">DBA34_05260</name>
    <name evidence="2" type="ORF">DBB29_02975</name>
</gene>
<dbReference type="EMBL" id="QAIC01000029">
    <property type="protein sequence ID" value="MDN4572668.1"/>
    <property type="molecule type" value="Genomic_DNA"/>
</dbReference>
<proteinExistence type="predicted"/>
<dbReference type="AlphaFoldDB" id="A0AAW7MIS5"/>
<comment type="caution">
    <text evidence="1">The sequence shown here is derived from an EMBL/GenBank/DDBJ whole genome shotgun (WGS) entry which is preliminary data.</text>
</comment>
<evidence type="ECO:0000313" key="2">
    <source>
        <dbReference type="EMBL" id="MDN4577083.1"/>
    </source>
</evidence>
<dbReference type="RefSeq" id="WP_301233823.1">
    <property type="nucleotide sequence ID" value="NZ_QAIC01000029.1"/>
</dbReference>
<dbReference type="Proteomes" id="UP001172791">
    <property type="component" value="Unassembled WGS sequence"/>
</dbReference>
<evidence type="ECO:0000313" key="3">
    <source>
        <dbReference type="Proteomes" id="UP001172788"/>
    </source>
</evidence>
<accession>A0AAW7MIS5</accession>
<evidence type="ECO:0000313" key="1">
    <source>
        <dbReference type="EMBL" id="MDN4572668.1"/>
    </source>
</evidence>
<reference evidence="1" key="1">
    <citation type="submission" date="2018-04" db="EMBL/GenBank/DDBJ databases">
        <authorList>
            <person name="Jy Z."/>
        </authorList>
    </citation>
    <scope>NUCLEOTIDE SEQUENCE</scope>
    <source>
        <strain evidence="2">AS13</strain>
        <strain evidence="1">LA18</strain>
    </source>
</reference>
<keyword evidence="3" id="KW-1185">Reference proteome</keyword>
<organism evidence="1 4">
    <name type="scientific">Pandoraea cepalis</name>
    <dbReference type="NCBI Taxonomy" id="2508294"/>
    <lineage>
        <taxon>Bacteria</taxon>
        <taxon>Pseudomonadati</taxon>
        <taxon>Pseudomonadota</taxon>
        <taxon>Betaproteobacteria</taxon>
        <taxon>Burkholderiales</taxon>
        <taxon>Burkholderiaceae</taxon>
        <taxon>Pandoraea</taxon>
    </lineage>
</organism>
<dbReference type="EMBL" id="QAID01000029">
    <property type="protein sequence ID" value="MDN4577083.1"/>
    <property type="molecule type" value="Genomic_DNA"/>
</dbReference>
<name>A0AAW7MIS5_9BURK</name>
<dbReference type="Pfam" id="PF05926">
    <property type="entry name" value="Phage_GPL"/>
    <property type="match status" value="1"/>
</dbReference>
<sequence>MPFLATEAPAATEALVTNDGFFPDVDPADLRDTQRLDGTVTAQRLQAEVVAAVIAINSQLDAWRGERVAEGFATLDAIDAIAGKPVAKIGGKSALVQLYTRAVYCTAHAVLIERYRNFDATATARKDDDVARPGADELRRDALWAINDILGKRRTTVELI</sequence>